<gene>
    <name evidence="3" type="ORF">CYLTODRAFT_417913</name>
</gene>
<name>A0A0D7BPP3_9AGAR</name>
<evidence type="ECO:0000256" key="1">
    <source>
        <dbReference type="ARBA" id="ARBA00023054"/>
    </source>
</evidence>
<dbReference type="Gene3D" id="1.20.5.340">
    <property type="match status" value="1"/>
</dbReference>
<evidence type="ECO:0000256" key="2">
    <source>
        <dbReference type="SAM" id="Coils"/>
    </source>
</evidence>
<accession>A0A0D7BPP3</accession>
<keyword evidence="4" id="KW-1185">Reference proteome</keyword>
<evidence type="ECO:0000313" key="3">
    <source>
        <dbReference type="EMBL" id="KIY72528.1"/>
    </source>
</evidence>
<protein>
    <recommendedName>
        <fullName evidence="5">Tropomyosin</fullName>
    </recommendedName>
</protein>
<feature type="coiled-coil region" evidence="2">
    <location>
        <begin position="6"/>
        <end position="106"/>
    </location>
</feature>
<dbReference type="STRING" id="1314674.A0A0D7BPP3"/>
<dbReference type="InterPro" id="IPR000533">
    <property type="entry name" value="Tropomyosin"/>
</dbReference>
<dbReference type="SUPFAM" id="SSF57997">
    <property type="entry name" value="Tropomyosin"/>
    <property type="match status" value="1"/>
</dbReference>
<dbReference type="AlphaFoldDB" id="A0A0D7BPP3"/>
<evidence type="ECO:0008006" key="5">
    <source>
        <dbReference type="Google" id="ProtNLM"/>
    </source>
</evidence>
<proteinExistence type="predicted"/>
<evidence type="ECO:0000313" key="4">
    <source>
        <dbReference type="Proteomes" id="UP000054007"/>
    </source>
</evidence>
<keyword evidence="1 2" id="KW-0175">Coiled coil</keyword>
<dbReference type="Proteomes" id="UP000054007">
    <property type="component" value="Unassembled WGS sequence"/>
</dbReference>
<organism evidence="3 4">
    <name type="scientific">Cylindrobasidium torrendii FP15055 ss-10</name>
    <dbReference type="NCBI Taxonomy" id="1314674"/>
    <lineage>
        <taxon>Eukaryota</taxon>
        <taxon>Fungi</taxon>
        <taxon>Dikarya</taxon>
        <taxon>Basidiomycota</taxon>
        <taxon>Agaricomycotina</taxon>
        <taxon>Agaricomycetes</taxon>
        <taxon>Agaricomycetidae</taxon>
        <taxon>Agaricales</taxon>
        <taxon>Marasmiineae</taxon>
        <taxon>Physalacriaceae</taxon>
        <taxon>Cylindrobasidium</taxon>
    </lineage>
</organism>
<reference evidence="3 4" key="1">
    <citation type="journal article" date="2015" name="Fungal Genet. Biol.">
        <title>Evolution of novel wood decay mechanisms in Agaricales revealed by the genome sequences of Fistulina hepatica and Cylindrobasidium torrendii.</title>
        <authorList>
            <person name="Floudas D."/>
            <person name="Held B.W."/>
            <person name="Riley R."/>
            <person name="Nagy L.G."/>
            <person name="Koehler G."/>
            <person name="Ransdell A.S."/>
            <person name="Younus H."/>
            <person name="Chow J."/>
            <person name="Chiniquy J."/>
            <person name="Lipzen A."/>
            <person name="Tritt A."/>
            <person name="Sun H."/>
            <person name="Haridas S."/>
            <person name="LaButti K."/>
            <person name="Ohm R.A."/>
            <person name="Kues U."/>
            <person name="Blanchette R.A."/>
            <person name="Grigoriev I.V."/>
            <person name="Minto R.E."/>
            <person name="Hibbett D.S."/>
        </authorList>
    </citation>
    <scope>NUCLEOTIDE SEQUENCE [LARGE SCALE GENOMIC DNA]</scope>
    <source>
        <strain evidence="3 4">FP15055 ss-10</strain>
    </source>
</reference>
<dbReference type="EMBL" id="KN880443">
    <property type="protein sequence ID" value="KIY72528.1"/>
    <property type="molecule type" value="Genomic_DNA"/>
</dbReference>
<sequence length="124" mass="14395">MTDRIREKLQLLREEADTAITRAEEAESKNKRLEQELLEATQANEGLTRKVARLEEELDAAESNLKETTEKLQTVDVRAETFERQVTRLEQERDQMEAKADANHHKYLEAQKELEALVAQMESL</sequence>
<dbReference type="Pfam" id="PF00261">
    <property type="entry name" value="Tropomyosin"/>
    <property type="match status" value="1"/>
</dbReference>
<dbReference type="OrthoDB" id="128924at2759"/>